<dbReference type="AlphaFoldDB" id="A0AAU9J7B6"/>
<dbReference type="Proteomes" id="UP001162131">
    <property type="component" value="Unassembled WGS sequence"/>
</dbReference>
<keyword evidence="2" id="KW-1185">Reference proteome</keyword>
<proteinExistence type="predicted"/>
<accession>A0AAU9J7B6</accession>
<gene>
    <name evidence="1" type="ORF">BSTOLATCC_MIC28508</name>
</gene>
<reference evidence="1" key="1">
    <citation type="submission" date="2021-09" db="EMBL/GenBank/DDBJ databases">
        <authorList>
            <consortium name="AG Swart"/>
            <person name="Singh M."/>
            <person name="Singh A."/>
            <person name="Seah K."/>
            <person name="Emmerich C."/>
        </authorList>
    </citation>
    <scope>NUCLEOTIDE SEQUENCE</scope>
    <source>
        <strain evidence="1">ATCC30299</strain>
    </source>
</reference>
<evidence type="ECO:0000313" key="2">
    <source>
        <dbReference type="Proteomes" id="UP001162131"/>
    </source>
</evidence>
<comment type="caution">
    <text evidence="1">The sequence shown here is derived from an EMBL/GenBank/DDBJ whole genome shotgun (WGS) entry which is preliminary data.</text>
</comment>
<name>A0AAU9J7B6_9CILI</name>
<evidence type="ECO:0000313" key="1">
    <source>
        <dbReference type="EMBL" id="CAG9321221.1"/>
    </source>
</evidence>
<sequence>MERLQDEQLIDFLTRTKNKRKRLVKIANKYIKKSQLKPDDMSELRSSSLAPKINEFPGPSPRGFKNYKNLIQEQLTKISTPNMKENRNKTISVDELFQTKPSNASWNPVMQKILQDTYLNALPKVKRKMFELKPFERNDKIKVIKPILSTKLTPTIEAECRSFSAQRELREGDMPLSTRFTIKKQLLLPVLAVAKTERSNMFSF</sequence>
<organism evidence="1 2">
    <name type="scientific">Blepharisma stoltei</name>
    <dbReference type="NCBI Taxonomy" id="1481888"/>
    <lineage>
        <taxon>Eukaryota</taxon>
        <taxon>Sar</taxon>
        <taxon>Alveolata</taxon>
        <taxon>Ciliophora</taxon>
        <taxon>Postciliodesmatophora</taxon>
        <taxon>Heterotrichea</taxon>
        <taxon>Heterotrichida</taxon>
        <taxon>Blepharismidae</taxon>
        <taxon>Blepharisma</taxon>
    </lineage>
</organism>
<protein>
    <submittedName>
        <fullName evidence="1">Uncharacterized protein</fullName>
    </submittedName>
</protein>
<dbReference type="EMBL" id="CAJZBQ010000028">
    <property type="protein sequence ID" value="CAG9321221.1"/>
    <property type="molecule type" value="Genomic_DNA"/>
</dbReference>